<dbReference type="Proteomes" id="UP000272942">
    <property type="component" value="Unassembled WGS sequence"/>
</dbReference>
<name>A0A183A2G7_9TREM</name>
<evidence type="ECO:0000313" key="3">
    <source>
        <dbReference type="WBParaSite" id="ECPE_0000115201-mRNA-1"/>
    </source>
</evidence>
<keyword evidence="2" id="KW-1185">Reference proteome</keyword>
<evidence type="ECO:0000313" key="1">
    <source>
        <dbReference type="EMBL" id="VDP33890.1"/>
    </source>
</evidence>
<gene>
    <name evidence="1" type="ORF">ECPE_LOCUS1152</name>
</gene>
<dbReference type="AlphaFoldDB" id="A0A183A2G7"/>
<dbReference type="WBParaSite" id="ECPE_0000115201-mRNA-1">
    <property type="protein sequence ID" value="ECPE_0000115201-mRNA-1"/>
    <property type="gene ID" value="ECPE_0000115201"/>
</dbReference>
<reference evidence="1 2" key="2">
    <citation type="submission" date="2018-11" db="EMBL/GenBank/DDBJ databases">
        <authorList>
            <consortium name="Pathogen Informatics"/>
        </authorList>
    </citation>
    <scope>NUCLEOTIDE SEQUENCE [LARGE SCALE GENOMIC DNA]</scope>
    <source>
        <strain evidence="1 2">Egypt</strain>
    </source>
</reference>
<sequence length="76" mass="8383">MDAFRLLYASHVRPRLEYGCAVTYPCTAGELAKLERVQRAASRLVVVLRGPAMKVAYKLLVCSQLRIGASEEISSV</sequence>
<protein>
    <submittedName>
        <fullName evidence="3">Trafficking protein particle complex subunit 9</fullName>
    </submittedName>
</protein>
<evidence type="ECO:0000313" key="2">
    <source>
        <dbReference type="Proteomes" id="UP000272942"/>
    </source>
</evidence>
<reference evidence="3" key="1">
    <citation type="submission" date="2016-06" db="UniProtKB">
        <authorList>
            <consortium name="WormBaseParasite"/>
        </authorList>
    </citation>
    <scope>IDENTIFICATION</scope>
</reference>
<proteinExistence type="predicted"/>
<accession>A0A183A2G7</accession>
<organism evidence="3">
    <name type="scientific">Echinostoma caproni</name>
    <dbReference type="NCBI Taxonomy" id="27848"/>
    <lineage>
        <taxon>Eukaryota</taxon>
        <taxon>Metazoa</taxon>
        <taxon>Spiralia</taxon>
        <taxon>Lophotrochozoa</taxon>
        <taxon>Platyhelminthes</taxon>
        <taxon>Trematoda</taxon>
        <taxon>Digenea</taxon>
        <taxon>Plagiorchiida</taxon>
        <taxon>Echinostomata</taxon>
        <taxon>Echinostomatoidea</taxon>
        <taxon>Echinostomatidae</taxon>
        <taxon>Echinostoma</taxon>
    </lineage>
</organism>
<dbReference type="OrthoDB" id="5514950at2759"/>
<dbReference type="EMBL" id="UZAN01005679">
    <property type="protein sequence ID" value="VDP33890.1"/>
    <property type="molecule type" value="Genomic_DNA"/>
</dbReference>